<reference evidence="1" key="1">
    <citation type="submission" date="2018-04" db="EMBL/GenBank/DDBJ databases">
        <title>Transcriptome assembly of Sipha flava.</title>
        <authorList>
            <person name="Scully E.D."/>
            <person name="Geib S.M."/>
            <person name="Palmer N.A."/>
            <person name="Koch K."/>
            <person name="Bradshaw J."/>
            <person name="Heng-Moss T."/>
            <person name="Sarath G."/>
        </authorList>
    </citation>
    <scope>NUCLEOTIDE SEQUENCE</scope>
</reference>
<dbReference type="EMBL" id="GGMS01015032">
    <property type="protein sequence ID" value="MBY84235.1"/>
    <property type="molecule type" value="Transcribed_RNA"/>
</dbReference>
<evidence type="ECO:0000313" key="1">
    <source>
        <dbReference type="EMBL" id="MBY84235.1"/>
    </source>
</evidence>
<dbReference type="InterPro" id="IPR012337">
    <property type="entry name" value="RNaseH-like_sf"/>
</dbReference>
<dbReference type="OrthoDB" id="6613927at2759"/>
<sequence length="124" mass="13939">MMQTNCLICTSLDVDHTSFNLRDIIESTLVDWGIQISNISGATTDNETNVIKAVELFGINDISCFGHTLNNGLTSSMSLSPVQTLLSKISKLRFKFHYRSKLRRLLKEAQKNIACLKLLCLYLV</sequence>
<protein>
    <submittedName>
        <fullName evidence="1">Zinc finger BED domain-containing protein 1</fullName>
    </submittedName>
</protein>
<organism evidence="1">
    <name type="scientific">Sipha flava</name>
    <name type="common">yellow sugarcane aphid</name>
    <dbReference type="NCBI Taxonomy" id="143950"/>
    <lineage>
        <taxon>Eukaryota</taxon>
        <taxon>Metazoa</taxon>
        <taxon>Ecdysozoa</taxon>
        <taxon>Arthropoda</taxon>
        <taxon>Hexapoda</taxon>
        <taxon>Insecta</taxon>
        <taxon>Pterygota</taxon>
        <taxon>Neoptera</taxon>
        <taxon>Paraneoptera</taxon>
        <taxon>Hemiptera</taxon>
        <taxon>Sternorrhyncha</taxon>
        <taxon>Aphidomorpha</taxon>
        <taxon>Aphidoidea</taxon>
        <taxon>Aphididae</taxon>
        <taxon>Sipha</taxon>
    </lineage>
</organism>
<dbReference type="SUPFAM" id="SSF53098">
    <property type="entry name" value="Ribonuclease H-like"/>
    <property type="match status" value="1"/>
</dbReference>
<proteinExistence type="predicted"/>
<name>A0A2S2R2N3_9HEMI</name>
<gene>
    <name evidence="1" type="primary">ZBED1_13</name>
    <name evidence="1" type="ORF">g.28568</name>
</gene>
<dbReference type="AlphaFoldDB" id="A0A2S2R2N3"/>
<accession>A0A2S2R2N3</accession>